<reference evidence="5" key="1">
    <citation type="submission" date="2016-11" db="UniProtKB">
        <authorList>
            <consortium name="WormBaseParasite"/>
        </authorList>
    </citation>
    <scope>IDENTIFICATION</scope>
</reference>
<dbReference type="EMBL" id="CAJFDI010000003">
    <property type="protein sequence ID" value="CAD5221757.1"/>
    <property type="molecule type" value="Genomic_DNA"/>
</dbReference>
<evidence type="ECO:0000313" key="4">
    <source>
        <dbReference type="Proteomes" id="UP000659654"/>
    </source>
</evidence>
<evidence type="ECO:0000313" key="2">
    <source>
        <dbReference type="EMBL" id="CAG9108811.1"/>
    </source>
</evidence>
<protein>
    <submittedName>
        <fullName evidence="1">(pine wood nematode) hypothetical protein</fullName>
    </submittedName>
</protein>
<dbReference type="AlphaFoldDB" id="A0A1I7ST08"/>
<dbReference type="WBParaSite" id="BXY_1617600.1">
    <property type="protein sequence ID" value="BXY_1617600.1"/>
    <property type="gene ID" value="BXY_1617600"/>
</dbReference>
<organism evidence="3 5">
    <name type="scientific">Bursaphelenchus xylophilus</name>
    <name type="common">Pinewood nematode worm</name>
    <name type="synonym">Aphelenchoides xylophilus</name>
    <dbReference type="NCBI Taxonomy" id="6326"/>
    <lineage>
        <taxon>Eukaryota</taxon>
        <taxon>Metazoa</taxon>
        <taxon>Ecdysozoa</taxon>
        <taxon>Nematoda</taxon>
        <taxon>Chromadorea</taxon>
        <taxon>Rhabditida</taxon>
        <taxon>Tylenchina</taxon>
        <taxon>Tylenchomorpha</taxon>
        <taxon>Aphelenchoidea</taxon>
        <taxon>Aphelenchoididae</taxon>
        <taxon>Bursaphelenchus</taxon>
    </lineage>
</organism>
<dbReference type="GO" id="GO:0006412">
    <property type="term" value="P:translation"/>
    <property type="evidence" value="ECO:0007669"/>
    <property type="project" value="InterPro"/>
</dbReference>
<evidence type="ECO:0000313" key="5">
    <source>
        <dbReference type="WBParaSite" id="BXY_1617600.1"/>
    </source>
</evidence>
<sequence>MTNDSNYIVYFKTSEPDFGVPKYRTCLPKKKTRKFGFPKLFMYNEGIVTCKTCGDQHTVDTVCGTCYTVLKAETDKIKEEKLGLRKME</sequence>
<accession>A0A1I7ST08</accession>
<reference evidence="2" key="2">
    <citation type="submission" date="2020-08" db="EMBL/GenBank/DDBJ databases">
        <authorList>
            <person name="Kikuchi T."/>
        </authorList>
    </citation>
    <scope>NUCLEOTIDE SEQUENCE</scope>
    <source>
        <strain evidence="1">Ka4C1</strain>
    </source>
</reference>
<evidence type="ECO:0000313" key="1">
    <source>
        <dbReference type="EMBL" id="CAD5221757.1"/>
    </source>
</evidence>
<dbReference type="Proteomes" id="UP000582659">
    <property type="component" value="Unassembled WGS sequence"/>
</dbReference>
<dbReference type="SUPFAM" id="SSF57829">
    <property type="entry name" value="Zn-binding ribosomal proteins"/>
    <property type="match status" value="1"/>
</dbReference>
<keyword evidence="4" id="KW-1185">Reference proteome</keyword>
<dbReference type="Proteomes" id="UP000659654">
    <property type="component" value="Unassembled WGS sequence"/>
</dbReference>
<dbReference type="OrthoDB" id="2014905at2759"/>
<dbReference type="SMR" id="A0A1I7ST08"/>
<evidence type="ECO:0000313" key="3">
    <source>
        <dbReference type="Proteomes" id="UP000095284"/>
    </source>
</evidence>
<dbReference type="eggNOG" id="KOG4080">
    <property type="taxonomic scope" value="Eukaryota"/>
</dbReference>
<dbReference type="Proteomes" id="UP000095284">
    <property type="component" value="Unplaced"/>
</dbReference>
<name>A0A1I7ST08_BURXY</name>
<dbReference type="InterPro" id="IPR011332">
    <property type="entry name" value="Ribosomal_zn-bd"/>
</dbReference>
<proteinExistence type="predicted"/>
<gene>
    <name evidence="1" type="ORF">BXYJ_LOCUS6837</name>
</gene>
<dbReference type="EMBL" id="CAJFCV020000003">
    <property type="protein sequence ID" value="CAG9108811.1"/>
    <property type="molecule type" value="Genomic_DNA"/>
</dbReference>